<protein>
    <submittedName>
        <fullName evidence="2">Uncharacterized protein</fullName>
    </submittedName>
</protein>
<comment type="caution">
    <text evidence="2">The sequence shown here is derived from an EMBL/GenBank/DDBJ whole genome shotgun (WGS) entry which is preliminary data.</text>
</comment>
<keyword evidence="1" id="KW-0472">Membrane</keyword>
<reference evidence="2" key="2">
    <citation type="submission" date="2023-05" db="EMBL/GenBank/DDBJ databases">
        <authorList>
            <consortium name="Lawrence Berkeley National Laboratory"/>
            <person name="Steindorff A."/>
            <person name="Hensen N."/>
            <person name="Bonometti L."/>
            <person name="Westerberg I."/>
            <person name="Brannstrom I.O."/>
            <person name="Guillou S."/>
            <person name="Cros-Aarteil S."/>
            <person name="Calhoun S."/>
            <person name="Haridas S."/>
            <person name="Kuo A."/>
            <person name="Mondo S."/>
            <person name="Pangilinan J."/>
            <person name="Riley R."/>
            <person name="Labutti K."/>
            <person name="Andreopoulos B."/>
            <person name="Lipzen A."/>
            <person name="Chen C."/>
            <person name="Yanf M."/>
            <person name="Daum C."/>
            <person name="Ng V."/>
            <person name="Clum A."/>
            <person name="Ohm R."/>
            <person name="Martin F."/>
            <person name="Silar P."/>
            <person name="Natvig D."/>
            <person name="Lalanne C."/>
            <person name="Gautier V."/>
            <person name="Ament-Velasquez S.L."/>
            <person name="Kruys A."/>
            <person name="Hutchinson M.I."/>
            <person name="Powell A.J."/>
            <person name="Barry K."/>
            <person name="Miller A.N."/>
            <person name="Grigoriev I.V."/>
            <person name="Debuchy R."/>
            <person name="Gladieux P."/>
            <person name="Thoren M.H."/>
            <person name="Johannesson H."/>
        </authorList>
    </citation>
    <scope>NUCLEOTIDE SEQUENCE</scope>
    <source>
        <strain evidence="2">CBS 315.58</strain>
    </source>
</reference>
<name>A0AAN6XD37_9PEZI</name>
<dbReference type="AlphaFoldDB" id="A0AAN6XD37"/>
<feature type="transmembrane region" description="Helical" evidence="1">
    <location>
        <begin position="518"/>
        <end position="539"/>
    </location>
</feature>
<organism evidence="2 3">
    <name type="scientific">Triangularia verruculosa</name>
    <dbReference type="NCBI Taxonomy" id="2587418"/>
    <lineage>
        <taxon>Eukaryota</taxon>
        <taxon>Fungi</taxon>
        <taxon>Dikarya</taxon>
        <taxon>Ascomycota</taxon>
        <taxon>Pezizomycotina</taxon>
        <taxon>Sordariomycetes</taxon>
        <taxon>Sordariomycetidae</taxon>
        <taxon>Sordariales</taxon>
        <taxon>Podosporaceae</taxon>
        <taxon>Triangularia</taxon>
    </lineage>
</organism>
<reference evidence="2" key="1">
    <citation type="journal article" date="2023" name="Mol. Phylogenet. Evol.">
        <title>Genome-scale phylogeny and comparative genomics of the fungal order Sordariales.</title>
        <authorList>
            <person name="Hensen N."/>
            <person name="Bonometti L."/>
            <person name="Westerberg I."/>
            <person name="Brannstrom I.O."/>
            <person name="Guillou S."/>
            <person name="Cros-Aarteil S."/>
            <person name="Calhoun S."/>
            <person name="Haridas S."/>
            <person name="Kuo A."/>
            <person name="Mondo S."/>
            <person name="Pangilinan J."/>
            <person name="Riley R."/>
            <person name="LaButti K."/>
            <person name="Andreopoulos B."/>
            <person name="Lipzen A."/>
            <person name="Chen C."/>
            <person name="Yan M."/>
            <person name="Daum C."/>
            <person name="Ng V."/>
            <person name="Clum A."/>
            <person name="Steindorff A."/>
            <person name="Ohm R.A."/>
            <person name="Martin F."/>
            <person name="Silar P."/>
            <person name="Natvig D.O."/>
            <person name="Lalanne C."/>
            <person name="Gautier V."/>
            <person name="Ament-Velasquez S.L."/>
            <person name="Kruys A."/>
            <person name="Hutchinson M.I."/>
            <person name="Powell A.J."/>
            <person name="Barry K."/>
            <person name="Miller A.N."/>
            <person name="Grigoriev I.V."/>
            <person name="Debuchy R."/>
            <person name="Gladieux P."/>
            <person name="Hiltunen Thoren M."/>
            <person name="Johannesson H."/>
        </authorList>
    </citation>
    <scope>NUCLEOTIDE SEQUENCE</scope>
    <source>
        <strain evidence="2">CBS 315.58</strain>
    </source>
</reference>
<keyword evidence="3" id="KW-1185">Reference proteome</keyword>
<evidence type="ECO:0000256" key="1">
    <source>
        <dbReference type="SAM" id="Phobius"/>
    </source>
</evidence>
<keyword evidence="1" id="KW-0812">Transmembrane</keyword>
<evidence type="ECO:0000313" key="3">
    <source>
        <dbReference type="Proteomes" id="UP001303160"/>
    </source>
</evidence>
<keyword evidence="1" id="KW-1133">Transmembrane helix</keyword>
<evidence type="ECO:0000313" key="2">
    <source>
        <dbReference type="EMBL" id="KAK4198329.1"/>
    </source>
</evidence>
<feature type="transmembrane region" description="Helical" evidence="1">
    <location>
        <begin position="65"/>
        <end position="83"/>
    </location>
</feature>
<feature type="transmembrane region" description="Helical" evidence="1">
    <location>
        <begin position="131"/>
        <end position="150"/>
    </location>
</feature>
<feature type="transmembrane region" description="Helical" evidence="1">
    <location>
        <begin position="21"/>
        <end position="45"/>
    </location>
</feature>
<sequence length="612" mass="67617">MIHISVLTRDAVQALARSRRYVNEVGAVSLASLLIGSAILLFVASNIGDSWSPPGNFKIGSHLPVQFWLAVLGIGFSLLAYGLSESYYHLFDVWCTRKAGSEFGLDYARYLNTQPRAPVAIGLRGFRCFVLIRYLVILLGIGGSIGYKFAIVQITETYLELDETAMKVSLPSIRPIDLGTGELSPWLRDGPTVEANRAFLHYNTLDGRHANIAPTISAMDRSKPPGVIFMSGEADCLNTFHKFDEGLVVSLELVTVANLEIMYGDSEFIELVPGEWARIARNAAGWLEGETKGLIIDYRHEMNGTLRIRWAEIPEWADETRGTFITKQPIAMSLKYTIGLALTEVTRFVASNGCWRLKEIVLTESQISTIPLEPPPMDNENFITTLLKDSETTILDGVSAIVRSSMNTWAQAIHASESPAYTPGHAPLPSQISRWALFPPHVDKRQAGIGMYFDKESGRKGKVYLWSNATLPQHVDNPEVPQTYAWQVLYHGDTTRMRYPYYKGTSAQNTGVGAYRQAGIFFITLSVAACLLVITRLCLGPAGLTSWMGQHVYLALDGKVQKEGSEILACGHRVACNLGTVRIGTVIPTRTRNKMRMDPSNYTGLWLSSGGL</sequence>
<dbReference type="EMBL" id="MU863948">
    <property type="protein sequence ID" value="KAK4198329.1"/>
    <property type="molecule type" value="Genomic_DNA"/>
</dbReference>
<dbReference type="Proteomes" id="UP001303160">
    <property type="component" value="Unassembled WGS sequence"/>
</dbReference>
<accession>A0AAN6XD37</accession>
<proteinExistence type="predicted"/>
<gene>
    <name evidence="2" type="ORF">QBC40DRAFT_298586</name>
</gene>